<organism evidence="2 3">
    <name type="scientific">Talaromyces proteolyticus</name>
    <dbReference type="NCBI Taxonomy" id="1131652"/>
    <lineage>
        <taxon>Eukaryota</taxon>
        <taxon>Fungi</taxon>
        <taxon>Dikarya</taxon>
        <taxon>Ascomycota</taxon>
        <taxon>Pezizomycotina</taxon>
        <taxon>Eurotiomycetes</taxon>
        <taxon>Eurotiomycetidae</taxon>
        <taxon>Eurotiales</taxon>
        <taxon>Trichocomaceae</taxon>
        <taxon>Talaromyces</taxon>
        <taxon>Talaromyces sect. Bacilispori</taxon>
    </lineage>
</organism>
<dbReference type="Proteomes" id="UP001201262">
    <property type="component" value="Unassembled WGS sequence"/>
</dbReference>
<proteinExistence type="predicted"/>
<comment type="caution">
    <text evidence="2">The sequence shown here is derived from an EMBL/GenBank/DDBJ whole genome shotgun (WGS) entry which is preliminary data.</text>
</comment>
<evidence type="ECO:0000313" key="3">
    <source>
        <dbReference type="Proteomes" id="UP001201262"/>
    </source>
</evidence>
<reference evidence="2" key="1">
    <citation type="submission" date="2021-12" db="EMBL/GenBank/DDBJ databases">
        <title>Convergent genome expansion in fungi linked to evolution of root-endophyte symbiosis.</title>
        <authorList>
            <consortium name="DOE Joint Genome Institute"/>
            <person name="Ke Y.-H."/>
            <person name="Bonito G."/>
            <person name="Liao H.-L."/>
            <person name="Looney B."/>
            <person name="Rojas-Flechas A."/>
            <person name="Nash J."/>
            <person name="Hameed K."/>
            <person name="Schadt C."/>
            <person name="Martin F."/>
            <person name="Crous P.W."/>
            <person name="Miettinen O."/>
            <person name="Magnuson J.K."/>
            <person name="Labbe J."/>
            <person name="Jacobson D."/>
            <person name="Doktycz M.J."/>
            <person name="Veneault-Fourrey C."/>
            <person name="Kuo A."/>
            <person name="Mondo S."/>
            <person name="Calhoun S."/>
            <person name="Riley R."/>
            <person name="Ohm R."/>
            <person name="LaButti K."/>
            <person name="Andreopoulos B."/>
            <person name="Pangilinan J."/>
            <person name="Nolan M."/>
            <person name="Tritt A."/>
            <person name="Clum A."/>
            <person name="Lipzen A."/>
            <person name="Daum C."/>
            <person name="Barry K."/>
            <person name="Grigoriev I.V."/>
            <person name="Vilgalys R."/>
        </authorList>
    </citation>
    <scope>NUCLEOTIDE SEQUENCE</scope>
    <source>
        <strain evidence="2">PMI_201</strain>
    </source>
</reference>
<feature type="region of interest" description="Disordered" evidence="1">
    <location>
        <begin position="32"/>
        <end position="70"/>
    </location>
</feature>
<sequence length="457" mass="51154">MACLSNNVPYSIWRLRVFSDIFLPRKQIQITAQTRRRHFSSRELRNHAENCDRNSNSSLDKQKTSPDAESVHIDGEAKNGASLNKSPPLSASLPQSPLIELAQTRQSGNKKRKPRATKADHGRLANNPWAVALASPIRSCSLTLARLPTTFLTEMGLVRRVTESDDASKRQNYGSLWWLPTGLLKEEIKATSHTEQGNLNDLLSKGKPRVVRMISRALLLQQIPQMLGYEKNRVNTKVILPSQWHIDNPRLQRIDLRDLIWRQDMASFVLKHMGKAVVKGLKEVCRYEKIKKDDADIWREIPVSDLSVSALVQALKQVEMSDMETGAVVVMGDPSAAPQSSPIDVLESASKSAFPDYLTLPQTGSMVPVYDLTVLLSRPDLDALRACHPRFSQTALFFRPDGPKSVTAMIDMWKIKSYVMHDVELIAKSESFPSKPTSKESTAEVSSVERLSGGKHL</sequence>
<protein>
    <submittedName>
        <fullName evidence="2">Uncharacterized protein</fullName>
    </submittedName>
</protein>
<feature type="region of interest" description="Disordered" evidence="1">
    <location>
        <begin position="103"/>
        <end position="123"/>
    </location>
</feature>
<gene>
    <name evidence="2" type="ORF">BGW36DRAFT_430170</name>
</gene>
<feature type="compositionally biased region" description="Basic and acidic residues" evidence="1">
    <location>
        <begin position="60"/>
        <end position="70"/>
    </location>
</feature>
<feature type="compositionally biased region" description="Basic and acidic residues" evidence="1">
    <location>
        <begin position="40"/>
        <end position="52"/>
    </location>
</feature>
<evidence type="ECO:0000313" key="2">
    <source>
        <dbReference type="EMBL" id="KAH8694146.1"/>
    </source>
</evidence>
<dbReference type="GeneID" id="70251090"/>
<accession>A0AAD4KM32</accession>
<name>A0AAD4KM32_9EURO</name>
<dbReference type="AlphaFoldDB" id="A0AAD4KM32"/>
<dbReference type="EMBL" id="JAJTJA010000009">
    <property type="protein sequence ID" value="KAH8694146.1"/>
    <property type="molecule type" value="Genomic_DNA"/>
</dbReference>
<feature type="region of interest" description="Disordered" evidence="1">
    <location>
        <begin position="432"/>
        <end position="457"/>
    </location>
</feature>
<keyword evidence="3" id="KW-1185">Reference proteome</keyword>
<evidence type="ECO:0000256" key="1">
    <source>
        <dbReference type="SAM" id="MobiDB-lite"/>
    </source>
</evidence>
<dbReference type="RefSeq" id="XP_046069816.1">
    <property type="nucleotide sequence ID" value="XM_046220803.1"/>
</dbReference>